<proteinExistence type="predicted"/>
<dbReference type="EMBL" id="CATOUU010000778">
    <property type="protein sequence ID" value="CAI9947619.1"/>
    <property type="molecule type" value="Genomic_DNA"/>
</dbReference>
<dbReference type="Gene3D" id="3.80.10.10">
    <property type="entry name" value="Ribonuclease Inhibitor"/>
    <property type="match status" value="1"/>
</dbReference>
<protein>
    <submittedName>
        <fullName evidence="1">Leucine-rich repeat domain superfamily</fullName>
    </submittedName>
    <submittedName>
        <fullName evidence="2">Leucine-rich_repeat domain superfamily</fullName>
    </submittedName>
</protein>
<sequence length="149" mass="17018">MKRKYQNKINLYYSRFGPFLEINNDPQVRALSFVVELGVTDLRFENCPNARKIPGTIKQLILYFSNLKTVKLAEGAVNLERLYMCSGNAIVNANGLRALQKLNHLDLEKNKLIDLSAIEYLKAKGCLKGLDTNNQSQPSQQEIDESRLW</sequence>
<accession>A0AA86UAD6</accession>
<keyword evidence="3" id="KW-1185">Reference proteome</keyword>
<dbReference type="EMBL" id="CAXDID020000337">
    <property type="protein sequence ID" value="CAL6078897.1"/>
    <property type="molecule type" value="Genomic_DNA"/>
</dbReference>
<comment type="caution">
    <text evidence="1">The sequence shown here is derived from an EMBL/GenBank/DDBJ whole genome shotgun (WGS) entry which is preliminary data.</text>
</comment>
<dbReference type="PROSITE" id="PS51450">
    <property type="entry name" value="LRR"/>
    <property type="match status" value="1"/>
</dbReference>
<reference evidence="2 3" key="2">
    <citation type="submission" date="2024-07" db="EMBL/GenBank/DDBJ databases">
        <authorList>
            <person name="Akdeniz Z."/>
        </authorList>
    </citation>
    <scope>NUCLEOTIDE SEQUENCE [LARGE SCALE GENOMIC DNA]</scope>
</reference>
<dbReference type="InterPro" id="IPR032675">
    <property type="entry name" value="LRR_dom_sf"/>
</dbReference>
<dbReference type="AlphaFoldDB" id="A0AA86UAD6"/>
<organism evidence="1">
    <name type="scientific">Hexamita inflata</name>
    <dbReference type="NCBI Taxonomy" id="28002"/>
    <lineage>
        <taxon>Eukaryota</taxon>
        <taxon>Metamonada</taxon>
        <taxon>Diplomonadida</taxon>
        <taxon>Hexamitidae</taxon>
        <taxon>Hexamitinae</taxon>
        <taxon>Hexamita</taxon>
    </lineage>
</organism>
<dbReference type="Proteomes" id="UP001642409">
    <property type="component" value="Unassembled WGS sequence"/>
</dbReference>
<gene>
    <name evidence="1" type="ORF">HINF_LOCUS35264</name>
    <name evidence="2" type="ORF">HINF_LOCUS59124</name>
</gene>
<dbReference type="SUPFAM" id="SSF52058">
    <property type="entry name" value="L domain-like"/>
    <property type="match status" value="1"/>
</dbReference>
<evidence type="ECO:0000313" key="1">
    <source>
        <dbReference type="EMBL" id="CAI9947619.1"/>
    </source>
</evidence>
<evidence type="ECO:0000313" key="2">
    <source>
        <dbReference type="EMBL" id="CAL6078897.1"/>
    </source>
</evidence>
<name>A0AA86UAD6_9EUKA</name>
<reference evidence="1" key="1">
    <citation type="submission" date="2023-06" db="EMBL/GenBank/DDBJ databases">
        <authorList>
            <person name="Kurt Z."/>
        </authorList>
    </citation>
    <scope>NUCLEOTIDE SEQUENCE</scope>
</reference>
<dbReference type="InterPro" id="IPR001611">
    <property type="entry name" value="Leu-rich_rpt"/>
</dbReference>
<evidence type="ECO:0000313" key="3">
    <source>
        <dbReference type="Proteomes" id="UP001642409"/>
    </source>
</evidence>